<dbReference type="InterPro" id="IPR001441">
    <property type="entry name" value="UPP_synth-like"/>
</dbReference>
<dbReference type="GO" id="GO:0045547">
    <property type="term" value="F:ditrans,polycis-polyprenyl diphosphate synthase [(2E,6E)-farnesyl diphosphate specific] activity"/>
    <property type="evidence" value="ECO:0007669"/>
    <property type="project" value="TreeGrafter"/>
</dbReference>
<dbReference type="Gene3D" id="3.40.1180.10">
    <property type="entry name" value="Decaprenyl diphosphate synthase-like"/>
    <property type="match status" value="1"/>
</dbReference>
<dbReference type="InterPro" id="IPR036424">
    <property type="entry name" value="UPP_synth-like_sf"/>
</dbReference>
<dbReference type="FunFam" id="3.40.1180.10:FF:000016">
    <property type="entry name" value="Undecaprenyl diphosphate synthase"/>
    <property type="match status" value="1"/>
</dbReference>
<dbReference type="PANTHER" id="PTHR10291:SF28">
    <property type="entry name" value="UNDECAPRENYL DIPHOSPHATE SYNTHASE"/>
    <property type="match status" value="1"/>
</dbReference>
<protein>
    <submittedName>
        <fullName evidence="2">UDP diphosphate synthase</fullName>
    </submittedName>
</protein>
<dbReference type="SUPFAM" id="SSF64005">
    <property type="entry name" value="Undecaprenyl diphosphate synthase"/>
    <property type="match status" value="1"/>
</dbReference>
<evidence type="ECO:0000313" key="3">
    <source>
        <dbReference type="Proteomes" id="UP000284763"/>
    </source>
</evidence>
<proteinExistence type="predicted"/>
<dbReference type="GO" id="GO:0016094">
    <property type="term" value="P:polyprenol biosynthetic process"/>
    <property type="evidence" value="ECO:0007669"/>
    <property type="project" value="TreeGrafter"/>
</dbReference>
<dbReference type="EMBL" id="QZAB01000149">
    <property type="protein sequence ID" value="RQD89437.1"/>
    <property type="molecule type" value="Genomic_DNA"/>
</dbReference>
<evidence type="ECO:0000256" key="1">
    <source>
        <dbReference type="ARBA" id="ARBA00022679"/>
    </source>
</evidence>
<keyword evidence="1" id="KW-0808">Transferase</keyword>
<organism evidence="2 3">
    <name type="scientific">Methanosalsum natronophilum</name>
    <dbReference type="NCBI Taxonomy" id="768733"/>
    <lineage>
        <taxon>Archaea</taxon>
        <taxon>Methanobacteriati</taxon>
        <taxon>Methanobacteriota</taxon>
        <taxon>Stenosarchaea group</taxon>
        <taxon>Methanomicrobia</taxon>
        <taxon>Methanosarcinales</taxon>
        <taxon>Methanosarcinaceae</taxon>
        <taxon>Methanosalsum</taxon>
    </lineage>
</organism>
<reference evidence="2 3" key="1">
    <citation type="submission" date="2018-08" db="EMBL/GenBank/DDBJ databases">
        <title>The metabolism and importance of syntrophic acetate oxidation coupled to methane or sulfide production in haloalkaline environments.</title>
        <authorList>
            <person name="Timmers P.H.A."/>
            <person name="Vavourakis C.D."/>
            <person name="Sorokin D.Y."/>
            <person name="Sinninghe Damste J.S."/>
            <person name="Muyzer G."/>
            <person name="Stams A.J.M."/>
            <person name="Plugge C.M."/>
        </authorList>
    </citation>
    <scope>NUCLEOTIDE SEQUENCE [LARGE SCALE GENOMIC DNA]</scope>
    <source>
        <strain evidence="2">MSAO_Arc3</strain>
    </source>
</reference>
<dbReference type="Proteomes" id="UP000284763">
    <property type="component" value="Unassembled WGS sequence"/>
</dbReference>
<dbReference type="PANTHER" id="PTHR10291">
    <property type="entry name" value="DEHYDRODOLICHYL DIPHOSPHATE SYNTHASE FAMILY MEMBER"/>
    <property type="match status" value="1"/>
</dbReference>
<name>A0A3R7VU42_9EURY</name>
<comment type="caution">
    <text evidence="2">The sequence shown here is derived from an EMBL/GenBank/DDBJ whole genome shotgun (WGS) entry which is preliminary data.</text>
</comment>
<evidence type="ECO:0000313" key="2">
    <source>
        <dbReference type="EMBL" id="RQD89437.1"/>
    </source>
</evidence>
<sequence length="219" mass="25856">MISHLYRLYIKHRIMQKKEYFPHHITLVLSETDLSTKKGYKSLKEFIDLLREMDMSVISIYVDIIDTDIELKEEVSQILISQFESMVSKLDFKPKLTIYTINGDTYLESDSDDLHLIFSPGFGGKKEILYAMRSVLKKVEDGSIGIDDIDEDAIESELLIREEPDIIIRTHDKNLSDFLIWQSVYSELYFTDVSWNSIRDIDVLRIIRDYQKRQRRFGK</sequence>
<dbReference type="AlphaFoldDB" id="A0A3R7VU42"/>
<accession>A0A3R7VU42</accession>
<dbReference type="Pfam" id="PF01255">
    <property type="entry name" value="Prenyltransf"/>
    <property type="match status" value="1"/>
</dbReference>
<gene>
    <name evidence="2" type="ORF">D5R95_02180</name>
</gene>